<keyword evidence="2" id="KW-0288">FMN</keyword>
<keyword evidence="5" id="KW-1185">Reference proteome</keyword>
<dbReference type="AlphaFoldDB" id="A0A803LGQ3"/>
<evidence type="ECO:0000256" key="2">
    <source>
        <dbReference type="ARBA" id="ARBA00022643"/>
    </source>
</evidence>
<reference evidence="4" key="2">
    <citation type="submission" date="2021-03" db="UniProtKB">
        <authorList>
            <consortium name="EnsemblPlants"/>
        </authorList>
    </citation>
    <scope>IDENTIFICATION</scope>
</reference>
<dbReference type="Proteomes" id="UP000596660">
    <property type="component" value="Unplaced"/>
</dbReference>
<dbReference type="Pfam" id="PF03060">
    <property type="entry name" value="NMO"/>
    <property type="match status" value="1"/>
</dbReference>
<accession>A0A803LGQ3</accession>
<evidence type="ECO:0008006" key="6">
    <source>
        <dbReference type="Google" id="ProtNLM"/>
    </source>
</evidence>
<evidence type="ECO:0000313" key="5">
    <source>
        <dbReference type="Proteomes" id="UP000596660"/>
    </source>
</evidence>
<dbReference type="EnsemblPlants" id="AUR62013150-RA">
    <property type="protein sequence ID" value="AUR62013150-RA:cds"/>
    <property type="gene ID" value="AUR62013150"/>
</dbReference>
<dbReference type="SMR" id="A0A803LGQ3"/>
<sequence length="347" mass="37534">MGWNGILGFDYGIVQAPLGPDISGPELVAAVANAGAIGLLRAPDWECPEYVRGMIRKTRTLTDKPFGIGVVLAFPHEENVKAILEEKVAVLQLYWGEVSEELVHRAHDAGVKVVPQRISLMIDCRAACVNKVGSIEAAKKAIDVGVDAIIVQGREAGGHVIDQEGLIALVPRVVDLIGERDISVIAAGGIVDARGYVAALALGARGVALGTRFLATEESYAHPVYKRKLIECSKTEYTNVFGRARWPGAPQRVLLTPFFSNWRSLPENEDETNQPVIGRSTIHGVEKEVRRFAGTVPNKTTTGDIESMGMYAGQGVGLIKEILPAGEVVKKIVEEARLLIQQKFKDV</sequence>
<dbReference type="GO" id="GO:0009610">
    <property type="term" value="P:response to symbiotic fungus"/>
    <property type="evidence" value="ECO:0007669"/>
    <property type="project" value="EnsemblPlants"/>
</dbReference>
<protein>
    <recommendedName>
        <fullName evidence="6">2-nitropropane dioxygenase</fullName>
    </recommendedName>
</protein>
<proteinExistence type="predicted"/>
<dbReference type="InterPro" id="IPR013785">
    <property type="entry name" value="Aldolase_TIM"/>
</dbReference>
<organism evidence="4 5">
    <name type="scientific">Chenopodium quinoa</name>
    <name type="common">Quinoa</name>
    <dbReference type="NCBI Taxonomy" id="63459"/>
    <lineage>
        <taxon>Eukaryota</taxon>
        <taxon>Viridiplantae</taxon>
        <taxon>Streptophyta</taxon>
        <taxon>Embryophyta</taxon>
        <taxon>Tracheophyta</taxon>
        <taxon>Spermatophyta</taxon>
        <taxon>Magnoliopsida</taxon>
        <taxon>eudicotyledons</taxon>
        <taxon>Gunneridae</taxon>
        <taxon>Pentapetalae</taxon>
        <taxon>Caryophyllales</taxon>
        <taxon>Chenopodiaceae</taxon>
        <taxon>Chenopodioideae</taxon>
        <taxon>Atripliceae</taxon>
        <taxon>Chenopodium</taxon>
    </lineage>
</organism>
<keyword evidence="3" id="KW-0560">Oxidoreductase</keyword>
<dbReference type="Gramene" id="AUR62013150-RA">
    <property type="protein sequence ID" value="AUR62013150-RA:cds"/>
    <property type="gene ID" value="AUR62013150"/>
</dbReference>
<dbReference type="GO" id="GO:0018580">
    <property type="term" value="F:nitronate monooxygenase activity"/>
    <property type="evidence" value="ECO:0007669"/>
    <property type="project" value="InterPro"/>
</dbReference>
<dbReference type="OMA" id="IDDLPSC"/>
<dbReference type="InterPro" id="IPR004136">
    <property type="entry name" value="NMO"/>
</dbReference>
<dbReference type="PANTHER" id="PTHR32332">
    <property type="entry name" value="2-NITROPROPANE DIOXYGENASE"/>
    <property type="match status" value="1"/>
</dbReference>
<dbReference type="CDD" id="cd04730">
    <property type="entry name" value="NPD_like"/>
    <property type="match status" value="1"/>
</dbReference>
<reference evidence="4" key="1">
    <citation type="journal article" date="2017" name="Nature">
        <title>The genome of Chenopodium quinoa.</title>
        <authorList>
            <person name="Jarvis D.E."/>
            <person name="Ho Y.S."/>
            <person name="Lightfoot D.J."/>
            <person name="Schmoeckel S.M."/>
            <person name="Li B."/>
            <person name="Borm T.J.A."/>
            <person name="Ohyanagi H."/>
            <person name="Mineta K."/>
            <person name="Michell C.T."/>
            <person name="Saber N."/>
            <person name="Kharbatia N.M."/>
            <person name="Rupper R.R."/>
            <person name="Sharp A.R."/>
            <person name="Dally N."/>
            <person name="Boughton B.A."/>
            <person name="Woo Y.H."/>
            <person name="Gao G."/>
            <person name="Schijlen E.G.W.M."/>
            <person name="Guo X."/>
            <person name="Momin A.A."/>
            <person name="Negrao S."/>
            <person name="Al-Babili S."/>
            <person name="Gehring C."/>
            <person name="Roessner U."/>
            <person name="Jung C."/>
            <person name="Murphy K."/>
            <person name="Arold S.T."/>
            <person name="Gojobori T."/>
            <person name="van der Linden C.G."/>
            <person name="van Loo E.N."/>
            <person name="Jellen E.N."/>
            <person name="Maughan P.J."/>
            <person name="Tester M."/>
        </authorList>
    </citation>
    <scope>NUCLEOTIDE SEQUENCE [LARGE SCALE GENOMIC DNA]</scope>
    <source>
        <strain evidence="4">cv. PI 614886</strain>
    </source>
</reference>
<evidence type="ECO:0000256" key="3">
    <source>
        <dbReference type="ARBA" id="ARBA00023002"/>
    </source>
</evidence>
<evidence type="ECO:0000256" key="1">
    <source>
        <dbReference type="ARBA" id="ARBA00022630"/>
    </source>
</evidence>
<dbReference type="GO" id="GO:0046686">
    <property type="term" value="P:response to cadmium ion"/>
    <property type="evidence" value="ECO:0007669"/>
    <property type="project" value="EnsemblPlants"/>
</dbReference>
<keyword evidence="1" id="KW-0285">Flavoprotein</keyword>
<evidence type="ECO:0000313" key="4">
    <source>
        <dbReference type="EnsemblPlants" id="AUR62013150-RA:cds"/>
    </source>
</evidence>
<dbReference type="PANTHER" id="PTHR32332:SF20">
    <property type="entry name" value="2-NITROPROPANE DIOXYGENASE-LIKE PROTEIN"/>
    <property type="match status" value="1"/>
</dbReference>
<name>A0A803LGQ3_CHEQI</name>
<dbReference type="SUPFAM" id="SSF51412">
    <property type="entry name" value="Inosine monophosphate dehydrogenase (IMPDH)"/>
    <property type="match status" value="1"/>
</dbReference>
<dbReference type="Gene3D" id="3.20.20.70">
    <property type="entry name" value="Aldolase class I"/>
    <property type="match status" value="1"/>
</dbReference>